<comment type="caution">
    <text evidence="1">The sequence shown here is derived from an EMBL/GenBank/DDBJ whole genome shotgun (WGS) entry which is preliminary data.</text>
</comment>
<evidence type="ECO:0000313" key="2">
    <source>
        <dbReference type="Proteomes" id="UP001149140"/>
    </source>
</evidence>
<dbReference type="Proteomes" id="UP001149140">
    <property type="component" value="Unassembled WGS sequence"/>
</dbReference>
<gene>
    <name evidence="1" type="ORF">OM076_02795</name>
</gene>
<dbReference type="RefSeq" id="WP_270037855.1">
    <property type="nucleotide sequence ID" value="NZ_JAPDOD010000002.1"/>
</dbReference>
<evidence type="ECO:0000313" key="1">
    <source>
        <dbReference type="EMBL" id="MDA0159181.1"/>
    </source>
</evidence>
<protein>
    <submittedName>
        <fullName evidence="1">Uncharacterized protein</fullName>
    </submittedName>
</protein>
<keyword evidence="2" id="KW-1185">Reference proteome</keyword>
<accession>A0A9X3S0G0</accession>
<name>A0A9X3S0G0_9ACTN</name>
<sequence length="113" mass="12236">MSLEASGKNMEAVCKAKEAHNNTCPWGGNATEVHLTFFDIDRLGWEEGDTICGLTVVGDEKVATGMMRVTCDAEPDGDKDESEEVEEVVDAVSERELVPVGPSTVPEHTPSWN</sequence>
<proteinExistence type="predicted"/>
<dbReference type="AlphaFoldDB" id="A0A9X3S0G0"/>
<reference evidence="1" key="1">
    <citation type="submission" date="2022-10" db="EMBL/GenBank/DDBJ databases">
        <title>The WGS of Solirubrobacter ginsenosidimutans DSM 21036.</title>
        <authorList>
            <person name="Jiang Z."/>
        </authorList>
    </citation>
    <scope>NUCLEOTIDE SEQUENCE</scope>
    <source>
        <strain evidence="1">DSM 21036</strain>
    </source>
</reference>
<dbReference type="EMBL" id="JAPDOD010000002">
    <property type="protein sequence ID" value="MDA0159181.1"/>
    <property type="molecule type" value="Genomic_DNA"/>
</dbReference>
<organism evidence="1 2">
    <name type="scientific">Solirubrobacter ginsenosidimutans</name>
    <dbReference type="NCBI Taxonomy" id="490573"/>
    <lineage>
        <taxon>Bacteria</taxon>
        <taxon>Bacillati</taxon>
        <taxon>Actinomycetota</taxon>
        <taxon>Thermoleophilia</taxon>
        <taxon>Solirubrobacterales</taxon>
        <taxon>Solirubrobacteraceae</taxon>
        <taxon>Solirubrobacter</taxon>
    </lineage>
</organism>